<sequence length="169" mass="18585">MADTKKRPPCVMGFYQTVTRSSGEICGGVLITSHLGRPIEFQCSLPIRPNATQQTLYGTTLMPFIKGELIAEALFDKLSAKPDILFVTDPECVAEGIWGEIAVVCFAEFPNGQEQQITRNEKGFVSTSLTAVFQKMQPKLKEYLPESASLQEPLIRVEQALDEAMGQAA</sequence>
<organism evidence="1 2">
    <name type="scientific">Rubinisphaera italica</name>
    <dbReference type="NCBI Taxonomy" id="2527969"/>
    <lineage>
        <taxon>Bacteria</taxon>
        <taxon>Pseudomonadati</taxon>
        <taxon>Planctomycetota</taxon>
        <taxon>Planctomycetia</taxon>
        <taxon>Planctomycetales</taxon>
        <taxon>Planctomycetaceae</taxon>
        <taxon>Rubinisphaera</taxon>
    </lineage>
</organism>
<comment type="caution">
    <text evidence="1">The sequence shown here is derived from an EMBL/GenBank/DDBJ whole genome shotgun (WGS) entry which is preliminary data.</text>
</comment>
<dbReference type="AlphaFoldDB" id="A0A5C5XBH6"/>
<dbReference type="EMBL" id="SJPG01000001">
    <property type="protein sequence ID" value="TWT59989.1"/>
    <property type="molecule type" value="Genomic_DNA"/>
</dbReference>
<dbReference type="Proteomes" id="UP000316095">
    <property type="component" value="Unassembled WGS sequence"/>
</dbReference>
<gene>
    <name evidence="1" type="ORF">Pan54_07000</name>
</gene>
<protein>
    <submittedName>
        <fullName evidence="1">Uncharacterized protein</fullName>
    </submittedName>
</protein>
<evidence type="ECO:0000313" key="2">
    <source>
        <dbReference type="Proteomes" id="UP000316095"/>
    </source>
</evidence>
<keyword evidence="2" id="KW-1185">Reference proteome</keyword>
<evidence type="ECO:0000313" key="1">
    <source>
        <dbReference type="EMBL" id="TWT59989.1"/>
    </source>
</evidence>
<dbReference type="OrthoDB" id="268932at2"/>
<name>A0A5C5XBH6_9PLAN</name>
<dbReference type="RefSeq" id="WP_146502160.1">
    <property type="nucleotide sequence ID" value="NZ_SJPG01000001.1"/>
</dbReference>
<accession>A0A5C5XBH6</accession>
<proteinExistence type="predicted"/>
<reference evidence="1 2" key="1">
    <citation type="submission" date="2019-02" db="EMBL/GenBank/DDBJ databases">
        <title>Deep-cultivation of Planctomycetes and their phenomic and genomic characterization uncovers novel biology.</title>
        <authorList>
            <person name="Wiegand S."/>
            <person name="Jogler M."/>
            <person name="Boedeker C."/>
            <person name="Pinto D."/>
            <person name="Vollmers J."/>
            <person name="Rivas-Marin E."/>
            <person name="Kohn T."/>
            <person name="Peeters S.H."/>
            <person name="Heuer A."/>
            <person name="Rast P."/>
            <person name="Oberbeckmann S."/>
            <person name="Bunk B."/>
            <person name="Jeske O."/>
            <person name="Meyerdierks A."/>
            <person name="Storesund J.E."/>
            <person name="Kallscheuer N."/>
            <person name="Luecker S."/>
            <person name="Lage O.M."/>
            <person name="Pohl T."/>
            <person name="Merkel B.J."/>
            <person name="Hornburger P."/>
            <person name="Mueller R.-W."/>
            <person name="Bruemmer F."/>
            <person name="Labrenz M."/>
            <person name="Spormann A.M."/>
            <person name="Op Den Camp H."/>
            <person name="Overmann J."/>
            <person name="Amann R."/>
            <person name="Jetten M.S.M."/>
            <person name="Mascher T."/>
            <person name="Medema M.H."/>
            <person name="Devos D.P."/>
            <person name="Kaster A.-K."/>
            <person name="Ovreas L."/>
            <person name="Rohde M."/>
            <person name="Galperin M.Y."/>
            <person name="Jogler C."/>
        </authorList>
    </citation>
    <scope>NUCLEOTIDE SEQUENCE [LARGE SCALE GENOMIC DNA]</scope>
    <source>
        <strain evidence="1 2">Pan54</strain>
    </source>
</reference>